<sequence length="132" mass="14739">MGHCRAPADCPHTEQVFRRPCAPTVTQTPSSSPPSLVLRCAARRELISHRSRFHAHSSVSNNAPFFFRSWMLKRSSIQPPLVTLSVWSGALYRWTVALCSPYAASMGHVYISSQGIPAHALPLEHSLKMMHF</sequence>
<dbReference type="InParanoid" id="A0A194YTS3"/>
<organism evidence="1 2">
    <name type="scientific">Sorghum bicolor</name>
    <name type="common">Sorghum</name>
    <name type="synonym">Sorghum vulgare</name>
    <dbReference type="NCBI Taxonomy" id="4558"/>
    <lineage>
        <taxon>Eukaryota</taxon>
        <taxon>Viridiplantae</taxon>
        <taxon>Streptophyta</taxon>
        <taxon>Embryophyta</taxon>
        <taxon>Tracheophyta</taxon>
        <taxon>Spermatophyta</taxon>
        <taxon>Magnoliopsida</taxon>
        <taxon>Liliopsida</taxon>
        <taxon>Poales</taxon>
        <taxon>Poaceae</taxon>
        <taxon>PACMAD clade</taxon>
        <taxon>Panicoideae</taxon>
        <taxon>Andropogonodae</taxon>
        <taxon>Andropogoneae</taxon>
        <taxon>Sorghinae</taxon>
        <taxon>Sorghum</taxon>
    </lineage>
</organism>
<accession>A0A194YTS3</accession>
<name>A0A194YTS3_SORBI</name>
<dbReference type="Proteomes" id="UP000000768">
    <property type="component" value="Chromosome 4"/>
</dbReference>
<proteinExistence type="predicted"/>
<gene>
    <name evidence="1" type="ORF">SORBI_3004G317050</name>
</gene>
<evidence type="ECO:0000313" key="1">
    <source>
        <dbReference type="EMBL" id="KXG31245.2"/>
    </source>
</evidence>
<keyword evidence="2" id="KW-1185">Reference proteome</keyword>
<protein>
    <submittedName>
        <fullName evidence="1">Uncharacterized protein</fullName>
    </submittedName>
</protein>
<dbReference type="EMBL" id="CM000763">
    <property type="protein sequence ID" value="KXG31245.2"/>
    <property type="molecule type" value="Genomic_DNA"/>
</dbReference>
<reference evidence="1 2" key="1">
    <citation type="journal article" date="2009" name="Nature">
        <title>The Sorghum bicolor genome and the diversification of grasses.</title>
        <authorList>
            <person name="Paterson A.H."/>
            <person name="Bowers J.E."/>
            <person name="Bruggmann R."/>
            <person name="Dubchak I."/>
            <person name="Grimwood J."/>
            <person name="Gundlach H."/>
            <person name="Haberer G."/>
            <person name="Hellsten U."/>
            <person name="Mitros T."/>
            <person name="Poliakov A."/>
            <person name="Schmutz J."/>
            <person name="Spannagl M."/>
            <person name="Tang H."/>
            <person name="Wang X."/>
            <person name="Wicker T."/>
            <person name="Bharti A.K."/>
            <person name="Chapman J."/>
            <person name="Feltus F.A."/>
            <person name="Gowik U."/>
            <person name="Grigoriev I.V."/>
            <person name="Lyons E."/>
            <person name="Maher C.A."/>
            <person name="Martis M."/>
            <person name="Narechania A."/>
            <person name="Otillar R.P."/>
            <person name="Penning B.W."/>
            <person name="Salamov A.A."/>
            <person name="Wang Y."/>
            <person name="Zhang L."/>
            <person name="Carpita N.C."/>
            <person name="Freeling M."/>
            <person name="Gingle A.R."/>
            <person name="Hash C.T."/>
            <person name="Keller B."/>
            <person name="Klein P."/>
            <person name="Kresovich S."/>
            <person name="McCann M.C."/>
            <person name="Ming R."/>
            <person name="Peterson D.G."/>
            <person name="Mehboob-ur-Rahman"/>
            <person name="Ware D."/>
            <person name="Westhoff P."/>
            <person name="Mayer K.F."/>
            <person name="Messing J."/>
            <person name="Rokhsar D.S."/>
        </authorList>
    </citation>
    <scope>NUCLEOTIDE SEQUENCE [LARGE SCALE GENOMIC DNA]</scope>
    <source>
        <strain evidence="2">cv. BTx623</strain>
    </source>
</reference>
<dbReference type="AlphaFoldDB" id="A0A194YTS3"/>
<evidence type="ECO:0000313" key="2">
    <source>
        <dbReference type="Proteomes" id="UP000000768"/>
    </source>
</evidence>
<dbReference type="Gramene" id="KXG31245">
    <property type="protein sequence ID" value="KXG31245"/>
    <property type="gene ID" value="SORBI_3004G317050"/>
</dbReference>
<reference evidence="2" key="2">
    <citation type="journal article" date="2018" name="Plant J.">
        <title>The Sorghum bicolor reference genome: improved assembly, gene annotations, a transcriptome atlas, and signatures of genome organization.</title>
        <authorList>
            <person name="McCormick R.F."/>
            <person name="Truong S.K."/>
            <person name="Sreedasyam A."/>
            <person name="Jenkins J."/>
            <person name="Shu S."/>
            <person name="Sims D."/>
            <person name="Kennedy M."/>
            <person name="Amirebrahimi M."/>
            <person name="Weers B.D."/>
            <person name="McKinley B."/>
            <person name="Mattison A."/>
            <person name="Morishige D.T."/>
            <person name="Grimwood J."/>
            <person name="Schmutz J."/>
            <person name="Mullet J.E."/>
        </authorList>
    </citation>
    <scope>NUCLEOTIDE SEQUENCE [LARGE SCALE GENOMIC DNA]</scope>
    <source>
        <strain evidence="2">cv. BTx623</strain>
    </source>
</reference>